<feature type="region of interest" description="Disordered" evidence="1">
    <location>
        <begin position="79"/>
        <end position="107"/>
    </location>
</feature>
<feature type="compositionally biased region" description="Polar residues" evidence="1">
    <location>
        <begin position="1"/>
        <end position="13"/>
    </location>
</feature>
<organism evidence="2 3">
    <name type="scientific">Gymnopus androsaceus JB14</name>
    <dbReference type="NCBI Taxonomy" id="1447944"/>
    <lineage>
        <taxon>Eukaryota</taxon>
        <taxon>Fungi</taxon>
        <taxon>Dikarya</taxon>
        <taxon>Basidiomycota</taxon>
        <taxon>Agaricomycotina</taxon>
        <taxon>Agaricomycetes</taxon>
        <taxon>Agaricomycetidae</taxon>
        <taxon>Agaricales</taxon>
        <taxon>Marasmiineae</taxon>
        <taxon>Omphalotaceae</taxon>
        <taxon>Gymnopus</taxon>
    </lineage>
</organism>
<evidence type="ECO:0000313" key="3">
    <source>
        <dbReference type="Proteomes" id="UP000799118"/>
    </source>
</evidence>
<gene>
    <name evidence="2" type="ORF">BT96DRAFT_545082</name>
</gene>
<dbReference type="AlphaFoldDB" id="A0A6A4GLE1"/>
<dbReference type="EMBL" id="ML769896">
    <property type="protein sequence ID" value="KAE9386266.1"/>
    <property type="molecule type" value="Genomic_DNA"/>
</dbReference>
<name>A0A6A4GLE1_9AGAR</name>
<protein>
    <submittedName>
        <fullName evidence="2">Uncharacterized protein</fullName>
    </submittedName>
</protein>
<keyword evidence="3" id="KW-1185">Reference proteome</keyword>
<proteinExistence type="predicted"/>
<sequence length="107" mass="11741">MRSAAGQTTSEPSSPVDPPQSFHRHTGSDPALPLPSKSITPPSKFHHFNRGRAGGVHTPVKVNGGISRVDRYQSEVLYTGARRGTPSKKHPPMPKEQTDAYLRTKMR</sequence>
<accession>A0A6A4GLE1</accession>
<evidence type="ECO:0000256" key="1">
    <source>
        <dbReference type="SAM" id="MobiDB-lite"/>
    </source>
</evidence>
<feature type="region of interest" description="Disordered" evidence="1">
    <location>
        <begin position="1"/>
        <end position="62"/>
    </location>
</feature>
<dbReference type="Proteomes" id="UP000799118">
    <property type="component" value="Unassembled WGS sequence"/>
</dbReference>
<evidence type="ECO:0000313" key="2">
    <source>
        <dbReference type="EMBL" id="KAE9386266.1"/>
    </source>
</evidence>
<reference evidence="2" key="1">
    <citation type="journal article" date="2019" name="Environ. Microbiol.">
        <title>Fungal ecological strategies reflected in gene transcription - a case study of two litter decomposers.</title>
        <authorList>
            <person name="Barbi F."/>
            <person name="Kohler A."/>
            <person name="Barry K."/>
            <person name="Baskaran P."/>
            <person name="Daum C."/>
            <person name="Fauchery L."/>
            <person name="Ihrmark K."/>
            <person name="Kuo A."/>
            <person name="LaButti K."/>
            <person name="Lipzen A."/>
            <person name="Morin E."/>
            <person name="Grigoriev I.V."/>
            <person name="Henrissat B."/>
            <person name="Lindahl B."/>
            <person name="Martin F."/>
        </authorList>
    </citation>
    <scope>NUCLEOTIDE SEQUENCE</scope>
    <source>
        <strain evidence="2">JB14</strain>
    </source>
</reference>